<evidence type="ECO:0000313" key="3">
    <source>
        <dbReference type="Proteomes" id="UP001501337"/>
    </source>
</evidence>
<dbReference type="PANTHER" id="PTHR30068">
    <property type="entry name" value="URONATE ISOMERASE"/>
    <property type="match status" value="1"/>
</dbReference>
<gene>
    <name evidence="2" type="ORF">GCM10022278_13860</name>
</gene>
<evidence type="ECO:0000259" key="1">
    <source>
        <dbReference type="Pfam" id="PF01553"/>
    </source>
</evidence>
<dbReference type="PANTHER" id="PTHR30068:SF3">
    <property type="entry name" value="PHOSPHOLIPID_GLYCEROL ACYLTRANSFERASE DOMAIN-CONTAINING PROTEIN"/>
    <property type="match status" value="1"/>
</dbReference>
<proteinExistence type="predicted"/>
<dbReference type="EMBL" id="BAABBO010000007">
    <property type="protein sequence ID" value="GAA3956543.1"/>
    <property type="molecule type" value="Genomic_DNA"/>
</dbReference>
<protein>
    <submittedName>
        <fullName evidence="2">1-acyl-sn-glycerol-3-phosphate acyltransferase</fullName>
    </submittedName>
</protein>
<keyword evidence="2" id="KW-0808">Transferase</keyword>
<name>A0ABP7P0P4_9GAMM</name>
<accession>A0ABP7P0P4</accession>
<comment type="caution">
    <text evidence="2">The sequence shown here is derived from an EMBL/GenBank/DDBJ whole genome shotgun (WGS) entry which is preliminary data.</text>
</comment>
<dbReference type="Pfam" id="PF01553">
    <property type="entry name" value="Acyltransferase"/>
    <property type="match status" value="1"/>
</dbReference>
<organism evidence="2 3">
    <name type="scientific">Allohahella marinimesophila</name>
    <dbReference type="NCBI Taxonomy" id="1054972"/>
    <lineage>
        <taxon>Bacteria</taxon>
        <taxon>Pseudomonadati</taxon>
        <taxon>Pseudomonadota</taxon>
        <taxon>Gammaproteobacteria</taxon>
        <taxon>Oceanospirillales</taxon>
        <taxon>Hahellaceae</taxon>
        <taxon>Allohahella</taxon>
    </lineage>
</organism>
<dbReference type="InterPro" id="IPR002123">
    <property type="entry name" value="Plipid/glycerol_acylTrfase"/>
</dbReference>
<dbReference type="GO" id="GO:0016746">
    <property type="term" value="F:acyltransferase activity"/>
    <property type="evidence" value="ECO:0007669"/>
    <property type="project" value="UniProtKB-KW"/>
</dbReference>
<dbReference type="SUPFAM" id="SSF69593">
    <property type="entry name" value="Glycerol-3-phosphate (1)-acyltransferase"/>
    <property type="match status" value="1"/>
</dbReference>
<dbReference type="Proteomes" id="UP001501337">
    <property type="component" value="Unassembled WGS sequence"/>
</dbReference>
<sequence>MNQFDDIRPYFDEEVRAVLNNLLNDAELLRLISRSNAPWLAEKVPSLARWGTRLLLSARLRHVHSVADLQRIVAVYMAQTVAKTTTSLTVSGLDKLSPTQAYLFISNHRDIVLDPALMNFALDQAGFATVRIAVGDNLLKNRLVGEIMRLNKSFIVKRTVSSPRELRDTFMTLSSYINGSIADGHSIWIAQQEGRAKDGIDRTDPAIIKMFNMSQKQTGATFSDVIRRLNIVPVSLSYEYDPCDTAKARELEMRARTEVYEKAENEDIDSIISGITGFKGRVHIGFGEPLAEIYESPRAVAEAIDAQILHNYLLFPSNYLAYQKLRQANPERVLPAVEARYSADQMLAETRTFELRLAQCADNLRPYLLAMYANPVISALR</sequence>
<reference evidence="3" key="1">
    <citation type="journal article" date="2019" name="Int. J. Syst. Evol. Microbiol.">
        <title>The Global Catalogue of Microorganisms (GCM) 10K type strain sequencing project: providing services to taxonomists for standard genome sequencing and annotation.</title>
        <authorList>
            <consortium name="The Broad Institute Genomics Platform"/>
            <consortium name="The Broad Institute Genome Sequencing Center for Infectious Disease"/>
            <person name="Wu L."/>
            <person name="Ma J."/>
        </authorList>
    </citation>
    <scope>NUCLEOTIDE SEQUENCE [LARGE SCALE GENOMIC DNA]</scope>
    <source>
        <strain evidence="3">JCM 17555</strain>
    </source>
</reference>
<dbReference type="RefSeq" id="WP_344804671.1">
    <property type="nucleotide sequence ID" value="NZ_BAABBO010000007.1"/>
</dbReference>
<evidence type="ECO:0000313" key="2">
    <source>
        <dbReference type="EMBL" id="GAA3956543.1"/>
    </source>
</evidence>
<feature type="domain" description="Phospholipid/glycerol acyltransferase" evidence="1">
    <location>
        <begin position="88"/>
        <end position="190"/>
    </location>
</feature>
<keyword evidence="3" id="KW-1185">Reference proteome</keyword>
<keyword evidence="2" id="KW-0012">Acyltransferase</keyword>